<feature type="domain" description="Transposase Tn5 dimerisation" evidence="2">
    <location>
        <begin position="388"/>
        <end position="481"/>
    </location>
</feature>
<reference evidence="4" key="3">
    <citation type="submission" date="2019-10" db="EMBL/GenBank/DDBJ databases">
        <authorList>
            <consortium name="NCBI Pathogen Detection Project"/>
        </authorList>
    </citation>
    <scope>NUCLEOTIDE SEQUENCE</scope>
    <source>
        <strain evidence="4">AZ00058701</strain>
    </source>
</reference>
<evidence type="ECO:0000259" key="3">
    <source>
        <dbReference type="Pfam" id="PF14706"/>
    </source>
</evidence>
<dbReference type="SUPFAM" id="SSF53098">
    <property type="entry name" value="Ribonuclease H-like"/>
    <property type="match status" value="1"/>
</dbReference>
<dbReference type="InterPro" id="IPR047768">
    <property type="entry name" value="Tn5p-like"/>
</dbReference>
<dbReference type="InterPro" id="IPR014737">
    <property type="entry name" value="Transposase_Tn5-like_C"/>
</dbReference>
<accession>A0A133WX93</accession>
<dbReference type="InterPro" id="IPR002559">
    <property type="entry name" value="Transposase_11"/>
</dbReference>
<dbReference type="Gene3D" id="1.10.246.40">
    <property type="entry name" value="Tn5 transposase, domain 1"/>
    <property type="match status" value="1"/>
</dbReference>
<protein>
    <submittedName>
        <fullName evidence="5">IS4 family transposase ISLpn5</fullName>
    </submittedName>
    <submittedName>
        <fullName evidence="4">IS4-like element ISLpn5 family transposase</fullName>
    </submittedName>
</protein>
<dbReference type="Proteomes" id="UP000866496">
    <property type="component" value="Unassembled WGS sequence"/>
</dbReference>
<dbReference type="EMBL" id="DACWHX010000011">
    <property type="protein sequence ID" value="HAU1880596.1"/>
    <property type="molecule type" value="Genomic_DNA"/>
</dbReference>
<dbReference type="Pfam" id="PF01609">
    <property type="entry name" value="DDE_Tnp_1"/>
    <property type="match status" value="1"/>
</dbReference>
<dbReference type="GO" id="GO:0003677">
    <property type="term" value="F:DNA binding"/>
    <property type="evidence" value="ECO:0007669"/>
    <property type="project" value="InterPro"/>
</dbReference>
<dbReference type="Pfam" id="PF14706">
    <property type="entry name" value="Tnp_DNA_bind"/>
    <property type="match status" value="1"/>
</dbReference>
<dbReference type="GO" id="GO:0006313">
    <property type="term" value="P:DNA transposition"/>
    <property type="evidence" value="ECO:0007669"/>
    <property type="project" value="InterPro"/>
</dbReference>
<dbReference type="PANTHER" id="PTHR37319">
    <property type="entry name" value="TRANSPOSASE"/>
    <property type="match status" value="1"/>
</dbReference>
<gene>
    <name evidence="5" type="ORF">C3928_10560</name>
    <name evidence="4" type="ORF">JBJ86_10120</name>
</gene>
<dbReference type="RefSeq" id="WP_010947782.1">
    <property type="nucleotide sequence ID" value="NZ_BBUG01000033.1"/>
</dbReference>
<dbReference type="Gene3D" id="1.10.740.10">
    <property type="entry name" value="Transferase Inhibitor Protein From Tn5, Chain"/>
    <property type="match status" value="1"/>
</dbReference>
<organism evidence="5 6">
    <name type="scientific">Legionella pneumophila</name>
    <dbReference type="NCBI Taxonomy" id="446"/>
    <lineage>
        <taxon>Bacteria</taxon>
        <taxon>Pseudomonadati</taxon>
        <taxon>Pseudomonadota</taxon>
        <taxon>Gammaproteobacteria</taxon>
        <taxon>Legionellales</taxon>
        <taxon>Legionellaceae</taxon>
        <taxon>Legionella</taxon>
    </lineage>
</organism>
<dbReference type="InterPro" id="IPR054836">
    <property type="entry name" value="Tn5_transposase"/>
</dbReference>
<evidence type="ECO:0000259" key="1">
    <source>
        <dbReference type="Pfam" id="PF01609"/>
    </source>
</evidence>
<dbReference type="NCBIfam" id="NF033590">
    <property type="entry name" value="transpos_IS4_3"/>
    <property type="match status" value="1"/>
</dbReference>
<dbReference type="GeneID" id="57036065"/>
<comment type="caution">
    <text evidence="5">The sequence shown here is derived from an EMBL/GenBank/DDBJ whole genome shotgun (WGS) entry which is preliminary data.</text>
</comment>
<dbReference type="InterPro" id="IPR014735">
    <property type="entry name" value="Transposase_Tn5-like_N"/>
</dbReference>
<evidence type="ECO:0000259" key="2">
    <source>
        <dbReference type="Pfam" id="PF02281"/>
    </source>
</evidence>
<dbReference type="Proteomes" id="UP000239239">
    <property type="component" value="Unassembled WGS sequence"/>
</dbReference>
<proteinExistence type="predicted"/>
<feature type="domain" description="Transposase IS4-like" evidence="1">
    <location>
        <begin position="201"/>
        <end position="386"/>
    </location>
</feature>
<name>A0A133WX93_LEGPN</name>
<evidence type="ECO:0000313" key="6">
    <source>
        <dbReference type="Proteomes" id="UP000239239"/>
    </source>
</evidence>
<dbReference type="PANTHER" id="PTHR37319:SF1">
    <property type="entry name" value="TRANSPOSASE TN5 DIMERISATION DOMAIN-CONTAINING PROTEIN"/>
    <property type="match status" value="1"/>
</dbReference>
<reference evidence="5 6" key="2">
    <citation type="submission" date="2018-02" db="EMBL/GenBank/DDBJ databases">
        <title>Draft genome sequences of four Legionella pneumophila clinical strains isolated in Ontario.</title>
        <authorList>
            <person name="Fortuna A."/>
            <person name="Ramnarine R."/>
            <person name="Li A."/>
            <person name="Frantz C."/>
            <person name="Mallo G."/>
        </authorList>
    </citation>
    <scope>NUCLEOTIDE SEQUENCE [LARGE SCALE GENOMIC DNA]</scope>
    <source>
        <strain evidence="5 6">LG61</strain>
    </source>
</reference>
<evidence type="ECO:0000313" key="4">
    <source>
        <dbReference type="EMBL" id="HAU1880596.1"/>
    </source>
</evidence>
<dbReference type="AlphaFoldDB" id="A0A133WX93"/>
<dbReference type="InterPro" id="IPR012337">
    <property type="entry name" value="RNaseH-like_sf"/>
</dbReference>
<sequence>MIKGNQNNSSSGWAESEFGIVNFGDKRLSKRLLKIADSFANSPECSINRACDDWHQSKAAYRFFQNDAVSERKILDSHITKTIERAKNYPTILAIQDTSYISYKNHKKTEGLGIIAARVRSKTTNFQTHGLVMHTTFAVTTEGLPIGLLDQKISSRPLLDETVKELKKRSHNIALPIEEKESMRWIESLEHSNNYPDLKNAKVVTVCDREADIYDLFEVASTNQCPFVVRARQDRTVNKTSIYSKKSGEKLWDLVSGSPCRGEIQVTIPARDNKPKRTATLEVRFDHFVMNPPKNNVKRKTRTLPDLKLNAVYVIEQSPPLGEEPMNWMLLTNIDINNFEEAVEKIQWYCLRWRIEIFHKILKSGFKVEECRLGAADRLVRFLTIMSVIAWRIFFITLVARESPDLPCSFLLANEEWNVLYTKIHHTKHYPETPPTIKEAVKWIAQLGGFLARKNDGEPGPITLWRGWKRLVDLAEGWNLALS</sequence>
<dbReference type="GO" id="GO:0004803">
    <property type="term" value="F:transposase activity"/>
    <property type="evidence" value="ECO:0007669"/>
    <property type="project" value="InterPro"/>
</dbReference>
<dbReference type="InterPro" id="IPR003201">
    <property type="entry name" value="Transposase_Tn5"/>
</dbReference>
<evidence type="ECO:0000313" key="5">
    <source>
        <dbReference type="EMBL" id="PPK30065.1"/>
    </source>
</evidence>
<feature type="domain" description="Transposase Tn5-like N-terminal" evidence="3">
    <location>
        <begin position="11"/>
        <end position="69"/>
    </location>
</feature>
<reference evidence="4" key="1">
    <citation type="journal article" date="2018" name="Genome Biol.">
        <title>SKESA: strategic k-mer extension for scrupulous assemblies.</title>
        <authorList>
            <person name="Souvorov A."/>
            <person name="Agarwala R."/>
            <person name="Lipman D.J."/>
        </authorList>
    </citation>
    <scope>NUCLEOTIDE SEQUENCE</scope>
    <source>
        <strain evidence="4">AZ00058701</strain>
    </source>
</reference>
<dbReference type="Pfam" id="PF02281">
    <property type="entry name" value="Dimer_Tnp_Tn5"/>
    <property type="match status" value="1"/>
</dbReference>
<dbReference type="OrthoDB" id="5647367at2"/>
<dbReference type="InterPro" id="IPR038215">
    <property type="entry name" value="TN5-like_N_sf"/>
</dbReference>
<dbReference type="Gene3D" id="3.90.350.10">
    <property type="entry name" value="Transposase Inhibitor Protein From Tn5, Chain A, domain 1"/>
    <property type="match status" value="1"/>
</dbReference>
<dbReference type="EMBL" id="PQWY01000015">
    <property type="protein sequence ID" value="PPK30065.1"/>
    <property type="molecule type" value="Genomic_DNA"/>
</dbReference>